<keyword evidence="11" id="KW-1185">Reference proteome</keyword>
<evidence type="ECO:0000256" key="7">
    <source>
        <dbReference type="ARBA" id="ARBA00023004"/>
    </source>
</evidence>
<proteinExistence type="inferred from homology"/>
<dbReference type="Pfam" id="PF22632">
    <property type="entry name" value="BphC_D1"/>
    <property type="match status" value="1"/>
</dbReference>
<keyword evidence="4 8" id="KW-0058">Aromatic hydrocarbons catabolism</keyword>
<dbReference type="AlphaFoldDB" id="A0A562K3U1"/>
<dbReference type="InterPro" id="IPR000486">
    <property type="entry name" value="Xdiol_ring_cleave_dOase_1/2"/>
</dbReference>
<dbReference type="PANTHER" id="PTHR21366">
    <property type="entry name" value="GLYOXALASE FAMILY PROTEIN"/>
    <property type="match status" value="1"/>
</dbReference>
<keyword evidence="6 8" id="KW-0560">Oxidoreductase</keyword>
<dbReference type="PANTHER" id="PTHR21366:SF14">
    <property type="entry name" value="GLYOXALASE DOMAIN-CONTAINING PROTEIN 5"/>
    <property type="match status" value="1"/>
</dbReference>
<evidence type="ECO:0000256" key="1">
    <source>
        <dbReference type="ARBA" id="ARBA00001954"/>
    </source>
</evidence>
<dbReference type="GO" id="GO:0051213">
    <property type="term" value="F:dioxygenase activity"/>
    <property type="evidence" value="ECO:0007669"/>
    <property type="project" value="UniProtKB-KW"/>
</dbReference>
<dbReference type="PROSITE" id="PS00082">
    <property type="entry name" value="EXTRADIOL_DIOXYGENAS"/>
    <property type="match status" value="1"/>
</dbReference>
<comment type="cofactor">
    <cofactor evidence="1 8">
        <name>Fe(2+)</name>
        <dbReference type="ChEBI" id="CHEBI:29033"/>
    </cofactor>
</comment>
<keyword evidence="5 8" id="KW-0223">Dioxygenase</keyword>
<dbReference type="InterPro" id="IPR050383">
    <property type="entry name" value="GlyoxalaseI/FosfomycinResist"/>
</dbReference>
<keyword evidence="7 8" id="KW-0408">Iron</keyword>
<evidence type="ECO:0000313" key="11">
    <source>
        <dbReference type="Proteomes" id="UP000316624"/>
    </source>
</evidence>
<gene>
    <name evidence="10" type="ORF">IQ35_03687</name>
</gene>
<feature type="domain" description="VOC" evidence="9">
    <location>
        <begin position="5"/>
        <end position="120"/>
    </location>
</feature>
<dbReference type="GO" id="GO:0004462">
    <property type="term" value="F:lactoylglutathione lyase activity"/>
    <property type="evidence" value="ECO:0007669"/>
    <property type="project" value="InterPro"/>
</dbReference>
<dbReference type="Gene3D" id="3.10.180.10">
    <property type="entry name" value="2,3-Dihydroxybiphenyl 1,2-Dioxygenase, domain 1"/>
    <property type="match status" value="2"/>
</dbReference>
<evidence type="ECO:0000256" key="4">
    <source>
        <dbReference type="ARBA" id="ARBA00022797"/>
    </source>
</evidence>
<keyword evidence="3" id="KW-0479">Metal-binding</keyword>
<reference evidence="10 11" key="1">
    <citation type="journal article" date="2015" name="Stand. Genomic Sci.">
        <title>Genomic Encyclopedia of Bacterial and Archaeal Type Strains, Phase III: the genomes of soil and plant-associated and newly described type strains.</title>
        <authorList>
            <person name="Whitman W.B."/>
            <person name="Woyke T."/>
            <person name="Klenk H.P."/>
            <person name="Zhou Y."/>
            <person name="Lilburn T.G."/>
            <person name="Beck B.J."/>
            <person name="De Vos P."/>
            <person name="Vandamme P."/>
            <person name="Eisen J.A."/>
            <person name="Garrity G."/>
            <person name="Hugenholtz P."/>
            <person name="Kyrpides N.C."/>
        </authorList>
    </citation>
    <scope>NUCLEOTIDE SEQUENCE [LARGE SCALE GENOMIC DNA]</scope>
    <source>
        <strain evidence="10 11">CGMCC 1.7748</strain>
    </source>
</reference>
<evidence type="ECO:0000256" key="5">
    <source>
        <dbReference type="ARBA" id="ARBA00022964"/>
    </source>
</evidence>
<accession>A0A562K3U1</accession>
<dbReference type="InterPro" id="IPR018146">
    <property type="entry name" value="Glyoxalase_1_CS"/>
</dbReference>
<dbReference type="RefSeq" id="WP_184205033.1">
    <property type="nucleotide sequence ID" value="NZ_JACIIY010000032.1"/>
</dbReference>
<protein>
    <submittedName>
        <fullName evidence="10">Biphenyl-2,3-diol 1,2-dioxygenase</fullName>
    </submittedName>
</protein>
<dbReference type="GO" id="GO:0008198">
    <property type="term" value="F:ferrous iron binding"/>
    <property type="evidence" value="ECO:0007669"/>
    <property type="project" value="InterPro"/>
</dbReference>
<evidence type="ECO:0000256" key="2">
    <source>
        <dbReference type="ARBA" id="ARBA00008784"/>
    </source>
</evidence>
<comment type="similarity">
    <text evidence="2 8">Belongs to the extradiol ring-cleavage dioxygenase family.</text>
</comment>
<dbReference type="InterPro" id="IPR029068">
    <property type="entry name" value="Glyas_Bleomycin-R_OHBP_Dase"/>
</dbReference>
<dbReference type="PROSITE" id="PS51819">
    <property type="entry name" value="VOC"/>
    <property type="match status" value="2"/>
</dbReference>
<dbReference type="PROSITE" id="PS00934">
    <property type="entry name" value="GLYOXALASE_I_1"/>
    <property type="match status" value="1"/>
</dbReference>
<dbReference type="Pfam" id="PF00903">
    <property type="entry name" value="Glyoxalase"/>
    <property type="match status" value="1"/>
</dbReference>
<evidence type="ECO:0000259" key="9">
    <source>
        <dbReference type="PROSITE" id="PS51819"/>
    </source>
</evidence>
<comment type="caution">
    <text evidence="10">The sequence shown here is derived from an EMBL/GenBank/DDBJ whole genome shotgun (WGS) entry which is preliminary data.</text>
</comment>
<name>A0A562K3U1_SPHWJ</name>
<dbReference type="InterPro" id="IPR037523">
    <property type="entry name" value="VOC_core"/>
</dbReference>
<evidence type="ECO:0000256" key="8">
    <source>
        <dbReference type="RuleBase" id="RU000683"/>
    </source>
</evidence>
<evidence type="ECO:0000313" key="10">
    <source>
        <dbReference type="EMBL" id="TWH90092.1"/>
    </source>
</evidence>
<evidence type="ECO:0000256" key="6">
    <source>
        <dbReference type="ARBA" id="ARBA00023002"/>
    </source>
</evidence>
<evidence type="ECO:0000256" key="3">
    <source>
        <dbReference type="ARBA" id="ARBA00022723"/>
    </source>
</evidence>
<organism evidence="10 11">
    <name type="scientific">Sphingobium wenxiniae (strain DSM 21828 / CGMCC 1.7748 / JZ-1)</name>
    <dbReference type="NCBI Taxonomy" id="595605"/>
    <lineage>
        <taxon>Bacteria</taxon>
        <taxon>Pseudomonadati</taxon>
        <taxon>Pseudomonadota</taxon>
        <taxon>Alphaproteobacteria</taxon>
        <taxon>Sphingomonadales</taxon>
        <taxon>Sphingomonadaceae</taxon>
        <taxon>Sphingobium</taxon>
    </lineage>
</organism>
<dbReference type="CDD" id="cd07252">
    <property type="entry name" value="BphC1-RGP6_N_like"/>
    <property type="match status" value="1"/>
</dbReference>
<dbReference type="EMBL" id="VLKK01000026">
    <property type="protein sequence ID" value="TWH90092.1"/>
    <property type="molecule type" value="Genomic_DNA"/>
</dbReference>
<sequence length="292" mass="32446">MCIRALSYIGLEAEDLDAWQSFATDVLGLMKVPSDDAGTIRFRLDSRAWRIAVDKGDSNDLTYIGFEVAGREELDAMRKRIEACGVTTNPGSMELRRQRGVLDLFHFEDPIGLRIELFYGATEVFEQPFCSPAGVSGFMTAEQGLGHVVLLVPDVAKSLDFYERALGLRLTDVIDMTTPGGIVELLFMNCNPRHHTIALAGMASPRKLDHFMIQVASIDDMGLAYDRALKAGTRIRASIGRHSNDHMVSFYAFTPSGAAVEYGWGAREIDHNWNVVRYDTTSVWGHHSPIET</sequence>
<dbReference type="Proteomes" id="UP000316624">
    <property type="component" value="Unassembled WGS sequence"/>
</dbReference>
<dbReference type="InterPro" id="IPR004360">
    <property type="entry name" value="Glyas_Fos-R_dOase_dom"/>
</dbReference>
<dbReference type="SUPFAM" id="SSF54593">
    <property type="entry name" value="Glyoxalase/Bleomycin resistance protein/Dihydroxybiphenyl dioxygenase"/>
    <property type="match status" value="1"/>
</dbReference>
<feature type="domain" description="VOC" evidence="9">
    <location>
        <begin position="144"/>
        <end position="265"/>
    </location>
</feature>
<dbReference type="CDD" id="cd07237">
    <property type="entry name" value="BphC1-RGP6_C_like"/>
    <property type="match status" value="1"/>
</dbReference>